<dbReference type="PANTHER" id="PTHR43157">
    <property type="entry name" value="PHOSPHATIDYLINOSITOL-GLYCAN BIOSYNTHESIS CLASS F PROTEIN-RELATED"/>
    <property type="match status" value="1"/>
</dbReference>
<dbReference type="RefSeq" id="WP_272133956.1">
    <property type="nucleotide sequence ID" value="NZ_JAQLOI010000001.1"/>
</dbReference>
<dbReference type="EMBL" id="JAQLOI010000001">
    <property type="protein sequence ID" value="MDB1123410.1"/>
    <property type="molecule type" value="Genomic_DNA"/>
</dbReference>
<dbReference type="Gene3D" id="3.40.50.720">
    <property type="entry name" value="NAD(P)-binding Rossmann-like Domain"/>
    <property type="match status" value="1"/>
</dbReference>
<dbReference type="Proteomes" id="UP001210678">
    <property type="component" value="Unassembled WGS sequence"/>
</dbReference>
<gene>
    <name evidence="2" type="ORF">PGX00_06940</name>
</gene>
<dbReference type="InterPro" id="IPR036291">
    <property type="entry name" value="NAD(P)-bd_dom_sf"/>
</dbReference>
<name>A0ABT4YPD9_9VIBR</name>
<sequence length="349" mass="37794">MPLQVCLGDINVCKIVEKTNKAFPNISEWWCVDWKENMNSAMDESGMMKSVLITGANGGLGKECARQLALQNGIEKIYLGCRSEDKAIGAKKDLEASTGKNIFDIFLIDVSDLSSVHRAIESLKNPIDALVMNAGGWGGENPLALTDDGVTNVFAVNVLGHALLAEELLKRGMLTKVGLYVSSEAARGIPGMDERPELTTSSIDEFVSIADGTFFTERSDSTKPYAPVKYTGAMWLSSLARQYPSVRLITMSPGGTAGTEVTSSSSLIKTYIFKAVMSVMCLMGKMHRLETGAKRFVDGLLDESYQSGVFYASVEGITGPVGDQTEIFSDLGDETYQDNARAAIRQFLS</sequence>
<evidence type="ECO:0000256" key="1">
    <source>
        <dbReference type="ARBA" id="ARBA00023002"/>
    </source>
</evidence>
<evidence type="ECO:0000313" key="3">
    <source>
        <dbReference type="Proteomes" id="UP001210678"/>
    </source>
</evidence>
<comment type="caution">
    <text evidence="2">The sequence shown here is derived from an EMBL/GenBank/DDBJ whole genome shotgun (WGS) entry which is preliminary data.</text>
</comment>
<evidence type="ECO:0000313" key="2">
    <source>
        <dbReference type="EMBL" id="MDB1123410.1"/>
    </source>
</evidence>
<keyword evidence="1" id="KW-0560">Oxidoreductase</keyword>
<dbReference type="PRINTS" id="PR00081">
    <property type="entry name" value="GDHRDH"/>
</dbReference>
<dbReference type="PANTHER" id="PTHR43157:SF31">
    <property type="entry name" value="PHOSPHATIDYLINOSITOL-GLYCAN BIOSYNTHESIS CLASS F PROTEIN"/>
    <property type="match status" value="1"/>
</dbReference>
<keyword evidence="3" id="KW-1185">Reference proteome</keyword>
<protein>
    <submittedName>
        <fullName evidence="2">SDR family NAD(P)-dependent oxidoreductase</fullName>
    </submittedName>
</protein>
<reference evidence="2 3" key="1">
    <citation type="submission" date="2023-01" db="EMBL/GenBank/DDBJ databases">
        <title>Vibrio sp. KJ40-1 sp.nov, isolated from marine algae.</title>
        <authorList>
            <person name="Butt M."/>
            <person name="Kim J.M.J."/>
            <person name="Jeon C.O.C."/>
        </authorList>
    </citation>
    <scope>NUCLEOTIDE SEQUENCE [LARGE SCALE GENOMIC DNA]</scope>
    <source>
        <strain evidence="2 3">KJ40-1</strain>
    </source>
</reference>
<dbReference type="InterPro" id="IPR002347">
    <property type="entry name" value="SDR_fam"/>
</dbReference>
<organism evidence="2 3">
    <name type="scientific">Vibrio algarum</name>
    <dbReference type="NCBI Taxonomy" id="3020714"/>
    <lineage>
        <taxon>Bacteria</taxon>
        <taxon>Pseudomonadati</taxon>
        <taxon>Pseudomonadota</taxon>
        <taxon>Gammaproteobacteria</taxon>
        <taxon>Vibrionales</taxon>
        <taxon>Vibrionaceae</taxon>
        <taxon>Vibrio</taxon>
    </lineage>
</organism>
<accession>A0ABT4YPD9</accession>
<dbReference type="Pfam" id="PF00106">
    <property type="entry name" value="adh_short"/>
    <property type="match status" value="1"/>
</dbReference>
<proteinExistence type="predicted"/>
<dbReference type="SUPFAM" id="SSF51735">
    <property type="entry name" value="NAD(P)-binding Rossmann-fold domains"/>
    <property type="match status" value="1"/>
</dbReference>